<comment type="caution">
    <text evidence="1">The sequence shown here is derived from an EMBL/GenBank/DDBJ whole genome shotgun (WGS) entry which is preliminary data.</text>
</comment>
<dbReference type="AlphaFoldDB" id="X6MGA1"/>
<dbReference type="EMBL" id="ASPP01020987">
    <property type="protein sequence ID" value="ETO12894.1"/>
    <property type="molecule type" value="Genomic_DNA"/>
</dbReference>
<sequence length="132" mass="15854">MVFYKYPPYNHECLFEFDSTNDYIQFKNKIWIQQRDIWNLVQTITNKKLQFLGAFFYFDFLKYKFTLQEKYIITSFMIPLLSFMALLHDSSGIAFVHSLPKTAQNIVVALLQRYQQQEEKKLADSTDLKLKE</sequence>
<organism evidence="1 2">
    <name type="scientific">Reticulomyxa filosa</name>
    <dbReference type="NCBI Taxonomy" id="46433"/>
    <lineage>
        <taxon>Eukaryota</taxon>
        <taxon>Sar</taxon>
        <taxon>Rhizaria</taxon>
        <taxon>Retaria</taxon>
        <taxon>Foraminifera</taxon>
        <taxon>Monothalamids</taxon>
        <taxon>Reticulomyxidae</taxon>
        <taxon>Reticulomyxa</taxon>
    </lineage>
</organism>
<gene>
    <name evidence="1" type="ORF">RFI_24481</name>
</gene>
<protein>
    <submittedName>
        <fullName evidence="1">Uncharacterized protein</fullName>
    </submittedName>
</protein>
<keyword evidence="2" id="KW-1185">Reference proteome</keyword>
<evidence type="ECO:0000313" key="2">
    <source>
        <dbReference type="Proteomes" id="UP000023152"/>
    </source>
</evidence>
<dbReference type="Proteomes" id="UP000023152">
    <property type="component" value="Unassembled WGS sequence"/>
</dbReference>
<evidence type="ECO:0000313" key="1">
    <source>
        <dbReference type="EMBL" id="ETO12894.1"/>
    </source>
</evidence>
<reference evidence="1 2" key="1">
    <citation type="journal article" date="2013" name="Curr. Biol.">
        <title>The Genome of the Foraminiferan Reticulomyxa filosa.</title>
        <authorList>
            <person name="Glockner G."/>
            <person name="Hulsmann N."/>
            <person name="Schleicher M."/>
            <person name="Noegel A.A."/>
            <person name="Eichinger L."/>
            <person name="Gallinger C."/>
            <person name="Pawlowski J."/>
            <person name="Sierra R."/>
            <person name="Euteneuer U."/>
            <person name="Pillet L."/>
            <person name="Moustafa A."/>
            <person name="Platzer M."/>
            <person name="Groth M."/>
            <person name="Szafranski K."/>
            <person name="Schliwa M."/>
        </authorList>
    </citation>
    <scope>NUCLEOTIDE SEQUENCE [LARGE SCALE GENOMIC DNA]</scope>
</reference>
<name>X6MGA1_RETFI</name>
<accession>X6MGA1</accession>
<proteinExistence type="predicted"/>